<dbReference type="GO" id="GO:0016491">
    <property type="term" value="F:oxidoreductase activity"/>
    <property type="evidence" value="ECO:0007669"/>
    <property type="project" value="InterPro"/>
</dbReference>
<dbReference type="OrthoDB" id="337830at2"/>
<comment type="similarity">
    <text evidence="1">Belongs to the flavin monoamine oxidase family.</text>
</comment>
<evidence type="ECO:0000259" key="2">
    <source>
        <dbReference type="Pfam" id="PF01593"/>
    </source>
</evidence>
<gene>
    <name evidence="3" type="ORF">VSA01S_18440</name>
</gene>
<dbReference type="InterPro" id="IPR036188">
    <property type="entry name" value="FAD/NAD-bd_sf"/>
</dbReference>
<organism evidence="3 4">
    <name type="scientific">Vibrio sagamiensis NBRC 104589</name>
    <dbReference type="NCBI Taxonomy" id="1219064"/>
    <lineage>
        <taxon>Bacteria</taxon>
        <taxon>Pseudomonadati</taxon>
        <taxon>Pseudomonadota</taxon>
        <taxon>Gammaproteobacteria</taxon>
        <taxon>Vibrionales</taxon>
        <taxon>Vibrionaceae</taxon>
        <taxon>Vibrio</taxon>
    </lineage>
</organism>
<evidence type="ECO:0000256" key="1">
    <source>
        <dbReference type="ARBA" id="ARBA00005995"/>
    </source>
</evidence>
<evidence type="ECO:0000313" key="3">
    <source>
        <dbReference type="EMBL" id="GEM75732.1"/>
    </source>
</evidence>
<dbReference type="PANTHER" id="PTHR43563">
    <property type="entry name" value="AMINE OXIDASE"/>
    <property type="match status" value="1"/>
</dbReference>
<reference evidence="3 4" key="1">
    <citation type="submission" date="2019-07" db="EMBL/GenBank/DDBJ databases">
        <title>Whole genome shotgun sequence of Vibrio sagamiensis NBRC 104589.</title>
        <authorList>
            <person name="Hosoyama A."/>
            <person name="Uohara A."/>
            <person name="Ohji S."/>
            <person name="Ichikawa N."/>
        </authorList>
    </citation>
    <scope>NUCLEOTIDE SEQUENCE [LARGE SCALE GENOMIC DNA]</scope>
    <source>
        <strain evidence="3 4">NBRC 104589</strain>
    </source>
</reference>
<dbReference type="Gene3D" id="3.50.50.60">
    <property type="entry name" value="FAD/NAD(P)-binding domain"/>
    <property type="match status" value="2"/>
</dbReference>
<protein>
    <recommendedName>
        <fullName evidence="2">Amine oxidase domain-containing protein</fullName>
    </recommendedName>
</protein>
<comment type="caution">
    <text evidence="3">The sequence shown here is derived from an EMBL/GenBank/DDBJ whole genome shotgun (WGS) entry which is preliminary data.</text>
</comment>
<dbReference type="Pfam" id="PF13450">
    <property type="entry name" value="NAD_binding_8"/>
    <property type="match status" value="1"/>
</dbReference>
<evidence type="ECO:0000313" key="4">
    <source>
        <dbReference type="Proteomes" id="UP000321922"/>
    </source>
</evidence>
<dbReference type="InterPro" id="IPR002937">
    <property type="entry name" value="Amino_oxidase"/>
</dbReference>
<dbReference type="InterPro" id="IPR050703">
    <property type="entry name" value="Flavin_MAO"/>
</dbReference>
<sequence>MKYDYIIVGAGLSGLSIATHLEKISKRYLLLEARERNGGRIFSSLTESPTNDNDRFDLGPSWFWPNINPRVTKLVDDLALPIIPQYQNGDMILEQADNKVQRISSDLFSAPRSMRLAGGMHQLIKGMNNQLSSDNIKYNHQVQGIYQQAQGGYIVDVLNQNKHEQFYTAQVIFALPHRLVANNIDFLPTLPEQAINDLNNADTWMAAHAKFFAIYDKPFWRNNGLSGYASSQKGPLVEIHDATAEEGHGALFGFIGFDANTRAQLGETQLKRMAIKQLVRLFGSQAEDVKEIKLFDWSKEIYTATALDKTMPRYHPRYGLSKSLRQLGQQGLLFAGTESAEEFGGFIEGALEAAETVIKVISD</sequence>
<proteinExistence type="inferred from homology"/>
<name>A0A511QH09_9VIBR</name>
<dbReference type="Pfam" id="PF01593">
    <property type="entry name" value="Amino_oxidase"/>
    <property type="match status" value="1"/>
</dbReference>
<dbReference type="AlphaFoldDB" id="A0A511QH09"/>
<accession>A0A511QH09</accession>
<dbReference type="SUPFAM" id="SSF51905">
    <property type="entry name" value="FAD/NAD(P)-binding domain"/>
    <property type="match status" value="1"/>
</dbReference>
<dbReference type="RefSeq" id="WP_039980262.1">
    <property type="nucleotide sequence ID" value="NZ_BAOJ01000029.1"/>
</dbReference>
<keyword evidence="4" id="KW-1185">Reference proteome</keyword>
<dbReference type="SUPFAM" id="SSF54373">
    <property type="entry name" value="FAD-linked reductases, C-terminal domain"/>
    <property type="match status" value="1"/>
</dbReference>
<feature type="domain" description="Amine oxidase" evidence="2">
    <location>
        <begin position="113"/>
        <end position="356"/>
    </location>
</feature>
<dbReference type="Proteomes" id="UP000321922">
    <property type="component" value="Unassembled WGS sequence"/>
</dbReference>
<dbReference type="EMBL" id="BJXJ01000015">
    <property type="protein sequence ID" value="GEM75732.1"/>
    <property type="molecule type" value="Genomic_DNA"/>
</dbReference>
<dbReference type="PANTHER" id="PTHR43563:SF1">
    <property type="entry name" value="AMINE OXIDASE [FLAVIN-CONTAINING] B"/>
    <property type="match status" value="1"/>
</dbReference>